<evidence type="ECO:0000256" key="5">
    <source>
        <dbReference type="ARBA" id="ARBA00022944"/>
    </source>
</evidence>
<dbReference type="Pfam" id="PF04464">
    <property type="entry name" value="Glyphos_transf"/>
    <property type="match status" value="1"/>
</dbReference>
<dbReference type="EMBL" id="JBHUMQ010000031">
    <property type="protein sequence ID" value="MFD2694815.1"/>
    <property type="molecule type" value="Genomic_DNA"/>
</dbReference>
<keyword evidence="3" id="KW-1003">Cell membrane</keyword>
<dbReference type="RefSeq" id="WP_253061966.1">
    <property type="nucleotide sequence ID" value="NZ_JAMXWM010000011.1"/>
</dbReference>
<dbReference type="Gene3D" id="3.40.50.11820">
    <property type="match status" value="1"/>
</dbReference>
<evidence type="ECO:0000256" key="1">
    <source>
        <dbReference type="ARBA" id="ARBA00004202"/>
    </source>
</evidence>
<dbReference type="Proteomes" id="UP001597399">
    <property type="component" value="Unassembled WGS sequence"/>
</dbReference>
<gene>
    <name evidence="8" type="ORF">ACFSUE_14455</name>
</gene>
<comment type="subcellular location">
    <subcellularLocation>
        <location evidence="1">Cell membrane</location>
        <topology evidence="1">Peripheral membrane protein</topology>
    </subcellularLocation>
</comment>
<keyword evidence="9" id="KW-1185">Reference proteome</keyword>
<dbReference type="SUPFAM" id="SSF53756">
    <property type="entry name" value="UDP-Glycosyltransferase/glycogen phosphorylase"/>
    <property type="match status" value="1"/>
</dbReference>
<sequence>MAKEVLINCYLVFFKVLFTLFKIFTLRRKIVFVCSYTDNGQFVYDELRRRGTEAEIVFLCRGRTATVHFGRTGETVIPFENANIWQLTRSAYHLATAKLVVVDNYFGFLSVADFKKGVLCIQLWHACGAFKTFGLKDHSVTFRSARARARFSTVYRHFDKIIVGSDAMEAIFRQSFGLGDAHFLHLGIPRTDLFFDLKKQAKIKKSMSKMSSGKKIILYAPTFRDQPLKKLGLDLTMMEEKLSRDYVLILRLHPSDRGKMIDFSWDHEFFIDGSRWDSVNELLLGTDLLVTDYSSIPFEFALLQRPMIFFPYDLNAYKKNRGLWGNYEQMVPGPVAHSTQEVIQMIKHDSFNARQIAAFSEKWNCYSTGQSSSRVVDYFIAYLNKQGDNGHIDYEQ</sequence>
<comment type="caution">
    <text evidence="8">The sequence shown here is derived from an EMBL/GenBank/DDBJ whole genome shotgun (WGS) entry which is preliminary data.</text>
</comment>
<keyword evidence="7" id="KW-1133">Transmembrane helix</keyword>
<keyword evidence="4" id="KW-0808">Transferase</keyword>
<comment type="similarity">
    <text evidence="2">Belongs to the CDP-glycerol glycerophosphotransferase family.</text>
</comment>
<organism evidence="8 9">
    <name type="scientific">Sporolactobacillus shoreicorticis</name>
    <dbReference type="NCBI Taxonomy" id="1923877"/>
    <lineage>
        <taxon>Bacteria</taxon>
        <taxon>Bacillati</taxon>
        <taxon>Bacillota</taxon>
        <taxon>Bacilli</taxon>
        <taxon>Bacillales</taxon>
        <taxon>Sporolactobacillaceae</taxon>
        <taxon>Sporolactobacillus</taxon>
    </lineage>
</organism>
<evidence type="ECO:0000256" key="2">
    <source>
        <dbReference type="ARBA" id="ARBA00010488"/>
    </source>
</evidence>
<name>A0ABW5S5U7_9BACL</name>
<proteinExistence type="inferred from homology"/>
<evidence type="ECO:0000256" key="7">
    <source>
        <dbReference type="SAM" id="Phobius"/>
    </source>
</evidence>
<evidence type="ECO:0000313" key="9">
    <source>
        <dbReference type="Proteomes" id="UP001597399"/>
    </source>
</evidence>
<dbReference type="InterPro" id="IPR043149">
    <property type="entry name" value="TagF_N"/>
</dbReference>
<evidence type="ECO:0000256" key="6">
    <source>
        <dbReference type="ARBA" id="ARBA00023136"/>
    </source>
</evidence>
<evidence type="ECO:0000256" key="3">
    <source>
        <dbReference type="ARBA" id="ARBA00022475"/>
    </source>
</evidence>
<accession>A0ABW5S5U7</accession>
<dbReference type="Gene3D" id="3.40.50.12580">
    <property type="match status" value="1"/>
</dbReference>
<dbReference type="InterPro" id="IPR043148">
    <property type="entry name" value="TagF_C"/>
</dbReference>
<keyword evidence="5" id="KW-0777">Teichoic acid biosynthesis</keyword>
<dbReference type="PANTHER" id="PTHR37316:SF1">
    <property type="entry name" value="TEICHOIC ACID GLYCEROL-PHOSPHATE PRIMASE"/>
    <property type="match status" value="1"/>
</dbReference>
<feature type="transmembrane region" description="Helical" evidence="7">
    <location>
        <begin position="7"/>
        <end position="26"/>
    </location>
</feature>
<dbReference type="InterPro" id="IPR007554">
    <property type="entry name" value="Glycerophosphate_synth"/>
</dbReference>
<protein>
    <submittedName>
        <fullName evidence="8">CDP-glycerol glycerophosphotransferase family protein</fullName>
    </submittedName>
</protein>
<reference evidence="9" key="1">
    <citation type="journal article" date="2019" name="Int. J. Syst. Evol. Microbiol.">
        <title>The Global Catalogue of Microorganisms (GCM) 10K type strain sequencing project: providing services to taxonomists for standard genome sequencing and annotation.</title>
        <authorList>
            <consortium name="The Broad Institute Genomics Platform"/>
            <consortium name="The Broad Institute Genome Sequencing Center for Infectious Disease"/>
            <person name="Wu L."/>
            <person name="Ma J."/>
        </authorList>
    </citation>
    <scope>NUCLEOTIDE SEQUENCE [LARGE SCALE GENOMIC DNA]</scope>
    <source>
        <strain evidence="9">TISTR 2466</strain>
    </source>
</reference>
<dbReference type="InterPro" id="IPR051612">
    <property type="entry name" value="Teichoic_Acid_Biosynth"/>
</dbReference>
<evidence type="ECO:0000313" key="8">
    <source>
        <dbReference type="EMBL" id="MFD2694815.1"/>
    </source>
</evidence>
<keyword evidence="7" id="KW-0812">Transmembrane</keyword>
<keyword evidence="6 7" id="KW-0472">Membrane</keyword>
<evidence type="ECO:0000256" key="4">
    <source>
        <dbReference type="ARBA" id="ARBA00022679"/>
    </source>
</evidence>
<dbReference type="PANTHER" id="PTHR37316">
    <property type="entry name" value="TEICHOIC ACID GLYCEROL-PHOSPHATE PRIMASE"/>
    <property type="match status" value="1"/>
</dbReference>